<dbReference type="InterPro" id="IPR041682">
    <property type="entry name" value="AAA_14"/>
</dbReference>
<dbReference type="InterPro" id="IPR025420">
    <property type="entry name" value="DUF4143"/>
</dbReference>
<dbReference type="PANTHER" id="PTHR43566">
    <property type="entry name" value="CONSERVED PROTEIN"/>
    <property type="match status" value="1"/>
</dbReference>
<gene>
    <name evidence="3" type="ORF">EUX55_04115</name>
</gene>
<dbReference type="AlphaFoldDB" id="A0A502JQA1"/>
<dbReference type="EMBL" id="SDPK01000015">
    <property type="protein sequence ID" value="TPH00285.1"/>
    <property type="molecule type" value="Genomic_DNA"/>
</dbReference>
<name>A0A502JQA1_HAEHA</name>
<keyword evidence="3" id="KW-0547">Nucleotide-binding</keyword>
<dbReference type="GO" id="GO:0005524">
    <property type="term" value="F:ATP binding"/>
    <property type="evidence" value="ECO:0007669"/>
    <property type="project" value="UniProtKB-KW"/>
</dbReference>
<dbReference type="InterPro" id="IPR011335">
    <property type="entry name" value="Restrct_endonuc-II-like"/>
</dbReference>
<comment type="caution">
    <text evidence="3">The sequence shown here is derived from an EMBL/GenBank/DDBJ whole genome shotgun (WGS) entry which is preliminary data.</text>
</comment>
<dbReference type="PANTHER" id="PTHR43566:SF2">
    <property type="entry name" value="DUF4143 DOMAIN-CONTAINING PROTEIN"/>
    <property type="match status" value="1"/>
</dbReference>
<evidence type="ECO:0000313" key="4">
    <source>
        <dbReference type="Proteomes" id="UP000317926"/>
    </source>
</evidence>
<dbReference type="Pfam" id="PF13173">
    <property type="entry name" value="AAA_14"/>
    <property type="match status" value="1"/>
</dbReference>
<feature type="domain" description="AAA" evidence="1">
    <location>
        <begin position="20"/>
        <end position="136"/>
    </location>
</feature>
<dbReference type="Gene3D" id="3.40.50.300">
    <property type="entry name" value="P-loop containing nucleotide triphosphate hydrolases"/>
    <property type="match status" value="1"/>
</dbReference>
<sequence>MSDFYSRQIQPLLQTLIKQFPAILITGPRQVGKSTLLQHISKEHQYITFDDPILLDQARNEPTLFMLNHQGKLILDEVQYAPELFSSLKLAIDKQKINGLFLLSDSQAFQLMQNVTETLAGRIAVLKLQGFSLREIQDVVFYSPFLPNMDYLNTRERLIKPVENIWQIIHQGYMPRLYQQETSWDIYYASYVSTYIERDVRALTNITNITDFTRFMIAIAARSGELLNYSSVAQEVGVSVDTIKRWTTILETSGIIYLLQPYHNNHLKRAIKTPKVYMMDTGLMAWLTKWLTPETIQQGAKSGQFFETFVVSEVIKSFYNNGIEPPIYFYRDTNQKEIDLLIEHNRTLYPIEIKTTASPNKKMTKAFGILKDNLPPDEIQIGNGVIINQYPQKLWLAEDLVALPVWWI</sequence>
<accession>A0A502JQA1</accession>
<dbReference type="Pfam" id="PF13635">
    <property type="entry name" value="DUF4143"/>
    <property type="match status" value="1"/>
</dbReference>
<protein>
    <submittedName>
        <fullName evidence="3">ATP-binding protein</fullName>
    </submittedName>
</protein>
<evidence type="ECO:0000259" key="1">
    <source>
        <dbReference type="Pfam" id="PF13173"/>
    </source>
</evidence>
<dbReference type="Proteomes" id="UP000317926">
    <property type="component" value="Unassembled WGS sequence"/>
</dbReference>
<keyword evidence="3" id="KW-0067">ATP-binding</keyword>
<evidence type="ECO:0000259" key="2">
    <source>
        <dbReference type="Pfam" id="PF13635"/>
    </source>
</evidence>
<organism evidence="3 4">
    <name type="scientific">Haemophilus haemolyticus</name>
    <dbReference type="NCBI Taxonomy" id="726"/>
    <lineage>
        <taxon>Bacteria</taxon>
        <taxon>Pseudomonadati</taxon>
        <taxon>Pseudomonadota</taxon>
        <taxon>Gammaproteobacteria</taxon>
        <taxon>Pasteurellales</taxon>
        <taxon>Pasteurellaceae</taxon>
        <taxon>Haemophilus</taxon>
    </lineage>
</organism>
<proteinExistence type="predicted"/>
<dbReference type="RefSeq" id="WP_140519290.1">
    <property type="nucleotide sequence ID" value="NZ_JACBKC010000015.1"/>
</dbReference>
<evidence type="ECO:0000313" key="3">
    <source>
        <dbReference type="EMBL" id="TPH00285.1"/>
    </source>
</evidence>
<dbReference type="SUPFAM" id="SSF52980">
    <property type="entry name" value="Restriction endonuclease-like"/>
    <property type="match status" value="1"/>
</dbReference>
<feature type="domain" description="DUF4143" evidence="2">
    <location>
        <begin position="197"/>
        <end position="355"/>
    </location>
</feature>
<reference evidence="3 4" key="1">
    <citation type="submission" date="2019-01" db="EMBL/GenBank/DDBJ databases">
        <title>Comparative genomic analysis identifies haemin-independent Haemophilus haemolyticus: a formal re-classification of Haemophilus intermedius.</title>
        <authorList>
            <person name="Harris T.M."/>
            <person name="Price E.P."/>
            <person name="Sarovich D.S."/>
            <person name="Norskov-Lauritsen N."/>
            <person name="Beissbarth J."/>
            <person name="Chang A.B."/>
            <person name="Smith-Vaughan H.C."/>
        </authorList>
    </citation>
    <scope>NUCLEOTIDE SEQUENCE [LARGE SCALE GENOMIC DNA]</scope>
    <source>
        <strain evidence="3 4">PN24</strain>
    </source>
</reference>
<dbReference type="SUPFAM" id="SSF52540">
    <property type="entry name" value="P-loop containing nucleoside triphosphate hydrolases"/>
    <property type="match status" value="1"/>
</dbReference>
<dbReference type="InterPro" id="IPR027417">
    <property type="entry name" value="P-loop_NTPase"/>
</dbReference>